<feature type="domain" description="Isochorismatase-like" evidence="2">
    <location>
        <begin position="33"/>
        <end position="207"/>
    </location>
</feature>
<name>A0ABT2JIK1_9PSEU</name>
<evidence type="ECO:0000256" key="1">
    <source>
        <dbReference type="ARBA" id="ARBA00022801"/>
    </source>
</evidence>
<evidence type="ECO:0000313" key="3">
    <source>
        <dbReference type="EMBL" id="MCT2587707.1"/>
    </source>
</evidence>
<dbReference type="InterPro" id="IPR050272">
    <property type="entry name" value="Isochorismatase-like_hydrls"/>
</dbReference>
<gene>
    <name evidence="3" type="ORF">JT362_31770</name>
</gene>
<dbReference type="RefSeq" id="WP_260195617.1">
    <property type="nucleotide sequence ID" value="NZ_JAFFZE010000027.1"/>
</dbReference>
<dbReference type="Proteomes" id="UP001156441">
    <property type="component" value="Unassembled WGS sequence"/>
</dbReference>
<dbReference type="SUPFAM" id="SSF52499">
    <property type="entry name" value="Isochorismatase-like hydrolases"/>
    <property type="match status" value="1"/>
</dbReference>
<dbReference type="EMBL" id="JAFFZE010000027">
    <property type="protein sequence ID" value="MCT2587707.1"/>
    <property type="molecule type" value="Genomic_DNA"/>
</dbReference>
<protein>
    <submittedName>
        <fullName evidence="3">Isochorismatase family protein</fullName>
    </submittedName>
</protein>
<dbReference type="InterPro" id="IPR036380">
    <property type="entry name" value="Isochorismatase-like_sf"/>
</dbReference>
<organism evidence="3 4">
    <name type="scientific">Actinophytocola gossypii</name>
    <dbReference type="NCBI Taxonomy" id="2812003"/>
    <lineage>
        <taxon>Bacteria</taxon>
        <taxon>Bacillati</taxon>
        <taxon>Actinomycetota</taxon>
        <taxon>Actinomycetes</taxon>
        <taxon>Pseudonocardiales</taxon>
        <taxon>Pseudonocardiaceae</taxon>
    </lineage>
</organism>
<dbReference type="InterPro" id="IPR000868">
    <property type="entry name" value="Isochorismatase-like_dom"/>
</dbReference>
<sequence length="218" mass="23434">MTAVWDEFVPAGELDRLRASGFGTPVEAGERPCLLLVDVTLSFIDDTAYPTGCGRMGWERLPAVASLLAAARERGIPRVLTAGSPDDAAFVGGAVKLSQDPDLARRVHGAPFPPELTPREDEYVLRKAKASAFFGTPLTTYLNRHRVDTLIVAGTTTSGCVRATVVDAASHGYRVLVAEDACFDRSAFAHAANLFDIELKYGSVVDTRRATELMGPPR</sequence>
<comment type="caution">
    <text evidence="3">The sequence shown here is derived from an EMBL/GenBank/DDBJ whole genome shotgun (WGS) entry which is preliminary data.</text>
</comment>
<dbReference type="PANTHER" id="PTHR43540:SF1">
    <property type="entry name" value="ISOCHORISMATASE HYDROLASE"/>
    <property type="match status" value="1"/>
</dbReference>
<keyword evidence="4" id="KW-1185">Reference proteome</keyword>
<evidence type="ECO:0000313" key="4">
    <source>
        <dbReference type="Proteomes" id="UP001156441"/>
    </source>
</evidence>
<dbReference type="Pfam" id="PF00857">
    <property type="entry name" value="Isochorismatase"/>
    <property type="match status" value="1"/>
</dbReference>
<dbReference type="Gene3D" id="3.40.50.850">
    <property type="entry name" value="Isochorismatase-like"/>
    <property type="match status" value="1"/>
</dbReference>
<keyword evidence="1" id="KW-0378">Hydrolase</keyword>
<dbReference type="PANTHER" id="PTHR43540">
    <property type="entry name" value="PEROXYUREIDOACRYLATE/UREIDOACRYLATE AMIDOHYDROLASE-RELATED"/>
    <property type="match status" value="1"/>
</dbReference>
<evidence type="ECO:0000259" key="2">
    <source>
        <dbReference type="Pfam" id="PF00857"/>
    </source>
</evidence>
<reference evidence="3 4" key="1">
    <citation type="submission" date="2021-02" db="EMBL/GenBank/DDBJ databases">
        <title>Actinophytocola xerophila sp. nov., isolated from soil of cotton cropping field.</title>
        <authorList>
            <person name="Huang R."/>
            <person name="Chen X."/>
            <person name="Ge X."/>
            <person name="Liu W."/>
        </authorList>
    </citation>
    <scope>NUCLEOTIDE SEQUENCE [LARGE SCALE GENOMIC DNA]</scope>
    <source>
        <strain evidence="3 4">S1-96</strain>
    </source>
</reference>
<proteinExistence type="predicted"/>
<accession>A0ABT2JIK1</accession>